<feature type="binding site" evidence="8">
    <location>
        <position position="353"/>
    </location>
    <ligand>
        <name>Fe cation</name>
        <dbReference type="ChEBI" id="CHEBI:24875"/>
    </ligand>
</feature>
<dbReference type="GO" id="GO:0002949">
    <property type="term" value="P:tRNA threonylcarbamoyladenosine modification"/>
    <property type="evidence" value="ECO:0007669"/>
    <property type="project" value="UniProtKB-UniRule"/>
</dbReference>
<dbReference type="Pfam" id="PF00814">
    <property type="entry name" value="TsaD"/>
    <property type="match status" value="2"/>
</dbReference>
<comment type="caution">
    <text evidence="10">The sequence shown here is derived from an EMBL/GenBank/DDBJ whole genome shotgun (WGS) entry which is preliminary data.</text>
</comment>
<gene>
    <name evidence="8" type="primary">tsaD</name>
    <name evidence="10" type="ORF">A2925_00450</name>
</gene>
<evidence type="ECO:0000256" key="4">
    <source>
        <dbReference type="ARBA" id="ARBA00022723"/>
    </source>
</evidence>
<feature type="binding site" evidence="8">
    <location>
        <position position="126"/>
    </location>
    <ligand>
        <name>Fe cation</name>
        <dbReference type="ChEBI" id="CHEBI:24875"/>
    </ligand>
</feature>
<sequence>MIRSKAMKILGIETSCDETAVAVLDIKKNKVKVLSNTISSQVKLHAKYGGVVPNLAAREHVKNIEHVFKLALKEAGINHFSKEVDLIAVTRGPGLSPALLVGVIFAKTLAWKYRKPITGVNHLEGHIYSNWLPAAVNSKFKILNPKQIPNSKFQIQNKKIFPILNLIVSGGHTELVLMSNYGKYKLIGETLDDAVGEAFDKVARLLGLGYPGGPAISQRAAKWNFQFSISNFQKKSKFQIPKIVFPRPMEKSKDYNFSYSGLKTAVLYKIRDFKKAGVKITENVKNEICYEFQKAATEVLIKKTIKAAKEYGVKSVFLSGGVSANQLLRLELQKATEESGLNYSQPELEYTGDNAAMIALAGYVNYKRTKNPSLPPPTHKAAEGQRRLPPSVNFRRTSRKTTNFSWKSVKMDANISF</sequence>
<dbReference type="SUPFAM" id="SSF53067">
    <property type="entry name" value="Actin-like ATPase domain"/>
    <property type="match status" value="2"/>
</dbReference>
<dbReference type="InterPro" id="IPR043129">
    <property type="entry name" value="ATPase_NBD"/>
</dbReference>
<keyword evidence="4 8" id="KW-0479">Metal-binding</keyword>
<comment type="caution">
    <text evidence="8">Lacks conserved residue(s) required for the propagation of feature annotation.</text>
</comment>
<comment type="subcellular location">
    <subcellularLocation>
        <location evidence="8">Cytoplasm</location>
    </subcellularLocation>
</comment>
<protein>
    <recommendedName>
        <fullName evidence="8">tRNA N6-adenosine threonylcarbamoyltransferase</fullName>
        <ecNumber evidence="8">2.3.1.234</ecNumber>
    </recommendedName>
    <alternativeName>
        <fullName evidence="8">N6-L-threonylcarbamoyladenine synthase</fullName>
        <shortName evidence="8">t(6)A synthase</shortName>
    </alternativeName>
    <alternativeName>
        <fullName evidence="8">t(6)A37 threonylcarbamoyladenosine biosynthesis protein TsaD</fullName>
    </alternativeName>
    <alternativeName>
        <fullName evidence="8">tRNA threonylcarbamoyladenosine biosynthesis protein TsaD</fullName>
    </alternativeName>
</protein>
<evidence type="ECO:0000259" key="9">
    <source>
        <dbReference type="Pfam" id="PF00814"/>
    </source>
</evidence>
<dbReference type="HAMAP" id="MF_01445">
    <property type="entry name" value="TsaD"/>
    <property type="match status" value="1"/>
</dbReference>
<dbReference type="GO" id="GO:0005506">
    <property type="term" value="F:iron ion binding"/>
    <property type="evidence" value="ECO:0007669"/>
    <property type="project" value="UniProtKB-UniRule"/>
</dbReference>
<dbReference type="EMBL" id="MGKL01000006">
    <property type="protein sequence ID" value="OGN26348.1"/>
    <property type="molecule type" value="Genomic_DNA"/>
</dbReference>
<comment type="function">
    <text evidence="8">Required for the formation of a threonylcarbamoyl group on adenosine at position 37 (t(6)A37) in tRNAs that read codons beginning with adenine. Is involved in the transfer of the threonylcarbamoyl moiety of threonylcarbamoyl-AMP (TC-AMP) to the N6 group of A37, together with TsaE and TsaB. TsaD likely plays a direct catalytic role in this reaction.</text>
</comment>
<dbReference type="InterPro" id="IPR000905">
    <property type="entry name" value="Gcp-like_dom"/>
</dbReference>
<feature type="binding site" evidence="8">
    <location>
        <position position="213"/>
    </location>
    <ligand>
        <name>substrate</name>
    </ligand>
</feature>
<keyword evidence="2 8" id="KW-0808">Transferase</keyword>
<dbReference type="Proteomes" id="UP000178256">
    <property type="component" value="Unassembled WGS sequence"/>
</dbReference>
<reference evidence="10 11" key="1">
    <citation type="journal article" date="2016" name="Nat. Commun.">
        <title>Thousands of microbial genomes shed light on interconnected biogeochemical processes in an aquifer system.</title>
        <authorList>
            <person name="Anantharaman K."/>
            <person name="Brown C.T."/>
            <person name="Hug L.A."/>
            <person name="Sharon I."/>
            <person name="Castelle C.J."/>
            <person name="Probst A.J."/>
            <person name="Thomas B.C."/>
            <person name="Singh A."/>
            <person name="Wilkins M.J."/>
            <person name="Karaoz U."/>
            <person name="Brodie E.L."/>
            <person name="Williams K.H."/>
            <person name="Hubbard S.S."/>
            <person name="Banfield J.F."/>
        </authorList>
    </citation>
    <scope>NUCLEOTIDE SEQUENCE [LARGE SCALE GENOMIC DNA]</scope>
</reference>
<accession>A0A1F8GNU1</accession>
<evidence type="ECO:0000313" key="11">
    <source>
        <dbReference type="Proteomes" id="UP000178256"/>
    </source>
</evidence>
<dbReference type="FunFam" id="3.30.420.40:FF:000012">
    <property type="entry name" value="tRNA N6-adenosine threonylcarbamoyltransferase"/>
    <property type="match status" value="1"/>
</dbReference>
<comment type="catalytic activity">
    <reaction evidence="7 8">
        <text>L-threonylcarbamoyladenylate + adenosine(37) in tRNA = N(6)-L-threonylcarbamoyladenosine(37) in tRNA + AMP + H(+)</text>
        <dbReference type="Rhea" id="RHEA:37059"/>
        <dbReference type="Rhea" id="RHEA-COMP:10162"/>
        <dbReference type="Rhea" id="RHEA-COMP:10163"/>
        <dbReference type="ChEBI" id="CHEBI:15378"/>
        <dbReference type="ChEBI" id="CHEBI:73682"/>
        <dbReference type="ChEBI" id="CHEBI:74411"/>
        <dbReference type="ChEBI" id="CHEBI:74418"/>
        <dbReference type="ChEBI" id="CHEBI:456215"/>
        <dbReference type="EC" id="2.3.1.234"/>
    </reaction>
</comment>
<dbReference type="NCBIfam" id="TIGR03723">
    <property type="entry name" value="T6A_TsaD_YgjD"/>
    <property type="match status" value="1"/>
</dbReference>
<feature type="domain" description="Gcp-like" evidence="9">
    <location>
        <begin position="32"/>
        <end position="133"/>
    </location>
</feature>
<evidence type="ECO:0000256" key="1">
    <source>
        <dbReference type="ARBA" id="ARBA00022490"/>
    </source>
</evidence>
<feature type="domain" description="Gcp-like" evidence="9">
    <location>
        <begin position="155"/>
        <end position="359"/>
    </location>
</feature>
<feature type="binding site" evidence="8">
    <location>
        <position position="325"/>
    </location>
    <ligand>
        <name>substrate</name>
    </ligand>
</feature>
<dbReference type="PANTHER" id="PTHR11735">
    <property type="entry name" value="TRNA N6-ADENOSINE THREONYLCARBAMOYLTRANSFERASE"/>
    <property type="match status" value="1"/>
</dbReference>
<dbReference type="GO" id="GO:0061711">
    <property type="term" value="F:tRNA N(6)-L-threonylcarbamoyladenine synthase activity"/>
    <property type="evidence" value="ECO:0007669"/>
    <property type="project" value="UniProtKB-EC"/>
</dbReference>
<name>A0A1F8GNU1_9BACT</name>
<keyword evidence="3 8" id="KW-0819">tRNA processing</keyword>
<feature type="binding site" evidence="8">
    <location>
        <position position="122"/>
    </location>
    <ligand>
        <name>Fe cation</name>
        <dbReference type="ChEBI" id="CHEBI:24875"/>
    </ligand>
</feature>
<dbReference type="FunFam" id="3.30.420.40:FF:000040">
    <property type="entry name" value="tRNA N6-adenosine threonylcarbamoyltransferase"/>
    <property type="match status" value="1"/>
</dbReference>
<evidence type="ECO:0000256" key="2">
    <source>
        <dbReference type="ARBA" id="ARBA00022679"/>
    </source>
</evidence>
<evidence type="ECO:0000256" key="5">
    <source>
        <dbReference type="ARBA" id="ARBA00023004"/>
    </source>
</evidence>
<dbReference type="PRINTS" id="PR00789">
    <property type="entry name" value="OSIALOPTASE"/>
</dbReference>
<evidence type="ECO:0000313" key="10">
    <source>
        <dbReference type="EMBL" id="OGN26348.1"/>
    </source>
</evidence>
<dbReference type="GO" id="GO:0005737">
    <property type="term" value="C:cytoplasm"/>
    <property type="evidence" value="ECO:0007669"/>
    <property type="project" value="UniProtKB-SubCell"/>
</dbReference>
<dbReference type="AlphaFoldDB" id="A0A1F8GNU1"/>
<dbReference type="InterPro" id="IPR017861">
    <property type="entry name" value="KAE1/TsaD"/>
</dbReference>
<feature type="binding site" evidence="8">
    <location>
        <position position="200"/>
    </location>
    <ligand>
        <name>substrate</name>
    </ligand>
</feature>
<keyword evidence="6 8" id="KW-0012">Acyltransferase</keyword>
<organism evidence="10 11">
    <name type="scientific">Candidatus Yanofskybacteria bacterium RIFCSPLOWO2_01_FULL_44_22</name>
    <dbReference type="NCBI Taxonomy" id="1802697"/>
    <lineage>
        <taxon>Bacteria</taxon>
        <taxon>Candidatus Yanofskyibacteriota</taxon>
    </lineage>
</organism>
<comment type="similarity">
    <text evidence="8">Belongs to the KAE1 / TsaD family.</text>
</comment>
<evidence type="ECO:0000256" key="6">
    <source>
        <dbReference type="ARBA" id="ARBA00023315"/>
    </source>
</evidence>
<keyword evidence="1 8" id="KW-0963">Cytoplasm</keyword>
<dbReference type="STRING" id="1802697.A2925_00450"/>
<feature type="binding site" evidence="8">
    <location>
        <begin position="167"/>
        <end position="171"/>
    </location>
    <ligand>
        <name>substrate</name>
    </ligand>
</feature>
<evidence type="ECO:0000256" key="3">
    <source>
        <dbReference type="ARBA" id="ARBA00022694"/>
    </source>
</evidence>
<dbReference type="Gene3D" id="3.30.420.40">
    <property type="match status" value="2"/>
</dbReference>
<proteinExistence type="inferred from homology"/>
<dbReference type="PANTHER" id="PTHR11735:SF6">
    <property type="entry name" value="TRNA N6-ADENOSINE THREONYLCARBAMOYLTRANSFERASE, MITOCHONDRIAL"/>
    <property type="match status" value="1"/>
</dbReference>
<dbReference type="InterPro" id="IPR022450">
    <property type="entry name" value="TsaD"/>
</dbReference>
<comment type="cofactor">
    <cofactor evidence="8">
        <name>Fe(2+)</name>
        <dbReference type="ChEBI" id="CHEBI:29033"/>
    </cofactor>
    <text evidence="8">Binds 1 Fe(2+) ion per subunit.</text>
</comment>
<evidence type="ECO:0000256" key="7">
    <source>
        <dbReference type="ARBA" id="ARBA00048117"/>
    </source>
</evidence>
<dbReference type="EC" id="2.3.1.234" evidence="8"/>
<dbReference type="CDD" id="cd24133">
    <property type="entry name" value="ASKHA_NBD_TsaD_bac"/>
    <property type="match status" value="1"/>
</dbReference>
<keyword evidence="5 8" id="KW-0408">Iron</keyword>
<evidence type="ECO:0000256" key="8">
    <source>
        <dbReference type="HAMAP-Rule" id="MF_01445"/>
    </source>
</evidence>